<dbReference type="GO" id="GO:0016020">
    <property type="term" value="C:membrane"/>
    <property type="evidence" value="ECO:0007669"/>
    <property type="project" value="UniProtKB-SubCell"/>
</dbReference>
<dbReference type="STRING" id="477974.Daud_1937"/>
<dbReference type="HOGENOM" id="CLU_047547_1_0_9"/>
<evidence type="ECO:0000256" key="6">
    <source>
        <dbReference type="ARBA" id="ARBA00022989"/>
    </source>
</evidence>
<feature type="transmembrane region" description="Helical" evidence="8">
    <location>
        <begin position="270"/>
        <end position="294"/>
    </location>
</feature>
<evidence type="ECO:0000256" key="2">
    <source>
        <dbReference type="ARBA" id="ARBA00007998"/>
    </source>
</evidence>
<evidence type="ECO:0000313" key="10">
    <source>
        <dbReference type="Proteomes" id="UP000008544"/>
    </source>
</evidence>
<keyword evidence="6 8" id="KW-1133">Transmembrane helix</keyword>
<dbReference type="PANTHER" id="PTHR34975:SF2">
    <property type="entry name" value="SPORE GERMINATION PROTEIN A2"/>
    <property type="match status" value="1"/>
</dbReference>
<evidence type="ECO:0000256" key="8">
    <source>
        <dbReference type="SAM" id="Phobius"/>
    </source>
</evidence>
<proteinExistence type="inferred from homology"/>
<dbReference type="EMBL" id="CP000860">
    <property type="protein sequence ID" value="ACA60429.1"/>
    <property type="molecule type" value="Genomic_DNA"/>
</dbReference>
<reference evidence="10" key="1">
    <citation type="submission" date="2007-10" db="EMBL/GenBank/DDBJ databases">
        <title>Complete sequence of chromosome of Desulforudis audaxviator MP104C.</title>
        <authorList>
            <person name="Copeland A."/>
            <person name="Lucas S."/>
            <person name="Lapidus A."/>
            <person name="Barry K."/>
            <person name="Glavina del Rio T."/>
            <person name="Dalin E."/>
            <person name="Tice H."/>
            <person name="Bruce D."/>
            <person name="Pitluck S."/>
            <person name="Lowry S.R."/>
            <person name="Larimer F."/>
            <person name="Land M.L."/>
            <person name="Hauser L."/>
            <person name="Kyrpides N."/>
            <person name="Ivanova N.N."/>
            <person name="Richardson P."/>
        </authorList>
    </citation>
    <scope>NUCLEOTIDE SEQUENCE [LARGE SCALE GENOMIC DNA]</scope>
    <source>
        <strain evidence="10">MP104C</strain>
    </source>
</reference>
<keyword evidence="10" id="KW-1185">Reference proteome</keyword>
<sequence>MSSGSPRVGFGEAVALLVVFLSMKVLISHLALIFPLGLSASWMIPLMHLPVGLVGAAILVWLLNQFPGRTIVEIGEELVGPVVNGFFTLFYYVFFVIFTALILRQFAEFMLIGFLPATPISIVVLAFAAGATVIVFLGLETLARTARVLFYLLGFSFVLLLLLTSNVWNRHGIFPLWGPGALDLSWAAFSTLGVGVEIFLLTLLAPYLPRGRMLAIGLVSVLAAAVAVAVVILVSLLVFTYPVVREPVLPMYELARAVQWGRFFVRMETLFLPLWIFSALTGLAAALYICTAVAARALRLPYHRPLILPTVVLILAGAFAPPNFPTAVELGFAVTARWSFIPLGAIISVLVVAAWLRKRRQRK</sequence>
<dbReference type="Pfam" id="PF03845">
    <property type="entry name" value="Spore_permease"/>
    <property type="match status" value="1"/>
</dbReference>
<dbReference type="PANTHER" id="PTHR34975">
    <property type="entry name" value="SPORE GERMINATION PROTEIN A2"/>
    <property type="match status" value="1"/>
</dbReference>
<keyword evidence="5 8" id="KW-0812">Transmembrane</keyword>
<keyword evidence="4" id="KW-0309">Germination</keyword>
<dbReference type="eggNOG" id="COG0814">
    <property type="taxonomic scope" value="Bacteria"/>
</dbReference>
<feature type="transmembrane region" description="Helical" evidence="8">
    <location>
        <begin position="83"/>
        <end position="103"/>
    </location>
</feature>
<feature type="transmembrane region" description="Helical" evidence="8">
    <location>
        <begin position="12"/>
        <end position="36"/>
    </location>
</feature>
<name>B1I616_DESAP</name>
<reference evidence="9 10" key="2">
    <citation type="journal article" date="2008" name="Science">
        <title>Environmental genomics reveals a single-species ecosystem deep within Earth.</title>
        <authorList>
            <person name="Chivian D."/>
            <person name="Brodie E.L."/>
            <person name="Alm E.J."/>
            <person name="Culley D.E."/>
            <person name="Dehal P.S."/>
            <person name="Desantis T.Z."/>
            <person name="Gihring T.M."/>
            <person name="Lapidus A."/>
            <person name="Lin L.H."/>
            <person name="Lowry S.R."/>
            <person name="Moser D.P."/>
            <person name="Richardson P.M."/>
            <person name="Southam G."/>
            <person name="Wanger G."/>
            <person name="Pratt L.M."/>
            <person name="Andersen G.L."/>
            <person name="Hazen T.C."/>
            <person name="Brockman F.J."/>
            <person name="Arkin A.P."/>
            <person name="Onstott T.C."/>
        </authorList>
    </citation>
    <scope>NUCLEOTIDE SEQUENCE [LARGE SCALE GENOMIC DNA]</scope>
    <source>
        <strain evidence="9 10">MP104C</strain>
    </source>
</reference>
<comment type="subcellular location">
    <subcellularLocation>
        <location evidence="1">Membrane</location>
        <topology evidence="1">Multi-pass membrane protein</topology>
    </subcellularLocation>
</comment>
<feature type="transmembrane region" description="Helical" evidence="8">
    <location>
        <begin position="109"/>
        <end position="137"/>
    </location>
</feature>
<accession>B1I616</accession>
<keyword evidence="7 8" id="KW-0472">Membrane</keyword>
<dbReference type="AlphaFoldDB" id="B1I616"/>
<dbReference type="Proteomes" id="UP000008544">
    <property type="component" value="Chromosome"/>
</dbReference>
<evidence type="ECO:0000256" key="7">
    <source>
        <dbReference type="ARBA" id="ARBA00023136"/>
    </source>
</evidence>
<dbReference type="InterPro" id="IPR004761">
    <property type="entry name" value="Spore_GerAB"/>
</dbReference>
<evidence type="ECO:0000256" key="5">
    <source>
        <dbReference type="ARBA" id="ARBA00022692"/>
    </source>
</evidence>
<protein>
    <submittedName>
        <fullName evidence="9">Spore germination protein</fullName>
    </submittedName>
</protein>
<feature type="transmembrane region" description="Helical" evidence="8">
    <location>
        <begin position="336"/>
        <end position="356"/>
    </location>
</feature>
<feature type="transmembrane region" description="Helical" evidence="8">
    <location>
        <begin position="188"/>
        <end position="208"/>
    </location>
</feature>
<dbReference type="GO" id="GO:0009847">
    <property type="term" value="P:spore germination"/>
    <property type="evidence" value="ECO:0007669"/>
    <property type="project" value="InterPro"/>
</dbReference>
<feature type="transmembrane region" description="Helical" evidence="8">
    <location>
        <begin position="42"/>
        <end position="63"/>
    </location>
</feature>
<evidence type="ECO:0000256" key="3">
    <source>
        <dbReference type="ARBA" id="ARBA00022448"/>
    </source>
</evidence>
<feature type="transmembrane region" description="Helical" evidence="8">
    <location>
        <begin position="306"/>
        <end position="324"/>
    </location>
</feature>
<evidence type="ECO:0000256" key="1">
    <source>
        <dbReference type="ARBA" id="ARBA00004141"/>
    </source>
</evidence>
<keyword evidence="3" id="KW-0813">Transport</keyword>
<dbReference type="RefSeq" id="WP_012303004.1">
    <property type="nucleotide sequence ID" value="NC_010424.1"/>
</dbReference>
<evidence type="ECO:0000313" key="9">
    <source>
        <dbReference type="EMBL" id="ACA60429.1"/>
    </source>
</evidence>
<dbReference type="OrthoDB" id="1675410at2"/>
<dbReference type="KEGG" id="dau:Daud_1937"/>
<organism evidence="9 10">
    <name type="scientific">Desulforudis audaxviator (strain MP104C)</name>
    <dbReference type="NCBI Taxonomy" id="477974"/>
    <lineage>
        <taxon>Bacteria</taxon>
        <taxon>Bacillati</taxon>
        <taxon>Bacillota</taxon>
        <taxon>Clostridia</taxon>
        <taxon>Thermoanaerobacterales</taxon>
        <taxon>Candidatus Desulforudaceae</taxon>
        <taxon>Candidatus Desulforudis</taxon>
    </lineage>
</organism>
<feature type="transmembrane region" description="Helical" evidence="8">
    <location>
        <begin position="215"/>
        <end position="241"/>
    </location>
</feature>
<comment type="similarity">
    <text evidence="2">Belongs to the amino acid-polyamine-organocation (APC) superfamily. Spore germination protein (SGP) (TC 2.A.3.9) family.</text>
</comment>
<feature type="transmembrane region" description="Helical" evidence="8">
    <location>
        <begin position="149"/>
        <end position="168"/>
    </location>
</feature>
<evidence type="ECO:0000256" key="4">
    <source>
        <dbReference type="ARBA" id="ARBA00022544"/>
    </source>
</evidence>
<gene>
    <name evidence="9" type="ordered locus">Daud_1937</name>
</gene>